<keyword evidence="8" id="KW-1185">Reference proteome</keyword>
<organism evidence="7 8">
    <name type="scientific">Baekduia soli</name>
    <dbReference type="NCBI Taxonomy" id="496014"/>
    <lineage>
        <taxon>Bacteria</taxon>
        <taxon>Bacillati</taxon>
        <taxon>Actinomycetota</taxon>
        <taxon>Thermoleophilia</taxon>
        <taxon>Solirubrobacterales</taxon>
        <taxon>Baekduiaceae</taxon>
        <taxon>Baekduia</taxon>
    </lineage>
</organism>
<dbReference type="PIRSF" id="PIRSF000105">
    <property type="entry name" value="HCDH"/>
    <property type="match status" value="1"/>
</dbReference>
<keyword evidence="3" id="KW-0560">Oxidoreductase</keyword>
<evidence type="ECO:0000259" key="5">
    <source>
        <dbReference type="Pfam" id="PF00725"/>
    </source>
</evidence>
<dbReference type="GO" id="GO:0006631">
    <property type="term" value="P:fatty acid metabolic process"/>
    <property type="evidence" value="ECO:0007669"/>
    <property type="project" value="InterPro"/>
</dbReference>
<dbReference type="PANTHER" id="PTHR48075">
    <property type="entry name" value="3-HYDROXYACYL-COA DEHYDROGENASE FAMILY PROTEIN"/>
    <property type="match status" value="1"/>
</dbReference>
<evidence type="ECO:0000256" key="2">
    <source>
        <dbReference type="ARBA" id="ARBA00009463"/>
    </source>
</evidence>
<dbReference type="SUPFAM" id="SSF51735">
    <property type="entry name" value="NAD(P)-binding Rossmann-fold domains"/>
    <property type="match status" value="1"/>
</dbReference>
<dbReference type="EMBL" id="CP042430">
    <property type="protein sequence ID" value="QEC50594.1"/>
    <property type="molecule type" value="Genomic_DNA"/>
</dbReference>
<dbReference type="Pfam" id="PF02737">
    <property type="entry name" value="3HCDH_N"/>
    <property type="match status" value="1"/>
</dbReference>
<dbReference type="InterPro" id="IPR006176">
    <property type="entry name" value="3-OHacyl-CoA_DH_NAD-bd"/>
</dbReference>
<dbReference type="InterPro" id="IPR036291">
    <property type="entry name" value="NAD(P)-bd_dom_sf"/>
</dbReference>
<evidence type="ECO:0000259" key="6">
    <source>
        <dbReference type="Pfam" id="PF02737"/>
    </source>
</evidence>
<feature type="domain" description="3-hydroxyacyl-CoA dehydrogenase NAD binding" evidence="6">
    <location>
        <begin position="1"/>
        <end position="171"/>
    </location>
</feature>
<evidence type="ECO:0000313" key="7">
    <source>
        <dbReference type="EMBL" id="QEC50594.1"/>
    </source>
</evidence>
<dbReference type="InterPro" id="IPR022694">
    <property type="entry name" value="3-OHacyl-CoA_DH"/>
</dbReference>
<dbReference type="Pfam" id="PF00725">
    <property type="entry name" value="3HCDH"/>
    <property type="match status" value="1"/>
</dbReference>
<dbReference type="InterPro" id="IPR013328">
    <property type="entry name" value="6PGD_dom2"/>
</dbReference>
<dbReference type="GO" id="GO:0016616">
    <property type="term" value="F:oxidoreductase activity, acting on the CH-OH group of donors, NAD or NADP as acceptor"/>
    <property type="evidence" value="ECO:0007669"/>
    <property type="project" value="InterPro"/>
</dbReference>
<accession>A0A5B8UC96</accession>
<dbReference type="Gene3D" id="3.40.50.720">
    <property type="entry name" value="NAD(P)-binding Rossmann-like Domain"/>
    <property type="match status" value="1"/>
</dbReference>
<dbReference type="KEGG" id="bsol:FSW04_00165"/>
<comment type="pathway">
    <text evidence="1">Lipid metabolism; butanoate metabolism.</text>
</comment>
<dbReference type="OrthoDB" id="9771883at2"/>
<dbReference type="GO" id="GO:0070403">
    <property type="term" value="F:NAD+ binding"/>
    <property type="evidence" value="ECO:0007669"/>
    <property type="project" value="InterPro"/>
</dbReference>
<dbReference type="PANTHER" id="PTHR48075:SF5">
    <property type="entry name" value="3-HYDROXYBUTYRYL-COA DEHYDROGENASE"/>
    <property type="match status" value="1"/>
</dbReference>
<evidence type="ECO:0000256" key="1">
    <source>
        <dbReference type="ARBA" id="ARBA00005086"/>
    </source>
</evidence>
<dbReference type="InterPro" id="IPR008927">
    <property type="entry name" value="6-PGluconate_DH-like_C_sf"/>
</dbReference>
<dbReference type="AlphaFoldDB" id="A0A5B8UC96"/>
<dbReference type="SUPFAM" id="SSF48179">
    <property type="entry name" value="6-phosphogluconate dehydrogenase C-terminal domain-like"/>
    <property type="match status" value="1"/>
</dbReference>
<evidence type="ECO:0000256" key="4">
    <source>
        <dbReference type="PIRSR" id="PIRSR000105-1"/>
    </source>
</evidence>
<dbReference type="InterPro" id="IPR006180">
    <property type="entry name" value="3-OHacyl-CoA_DH_CS"/>
</dbReference>
<dbReference type="Gene3D" id="1.10.1040.10">
    <property type="entry name" value="N-(1-d-carboxylethyl)-l-norvaline Dehydrogenase, domain 2"/>
    <property type="match status" value="1"/>
</dbReference>
<protein>
    <submittedName>
        <fullName evidence="7">3-hydroxyacyl-CoA dehydrogenase family protein</fullName>
    </submittedName>
</protein>
<dbReference type="PROSITE" id="PS00067">
    <property type="entry name" value="3HCDH"/>
    <property type="match status" value="1"/>
</dbReference>
<evidence type="ECO:0000256" key="3">
    <source>
        <dbReference type="ARBA" id="ARBA00023002"/>
    </source>
</evidence>
<sequence length="304" mass="31935">MGAGFVQVLALAGVSVRIADASPEHAEAGRGRAIALAQAFERDRLMAAGSADAIAERTVAVASPREAAADAEFVLEAVAEDPEVKRGVLAELEAGAAEACILATNTSAIPIRVLAEGLRRPERFLGVHWFNPPQWVPGVEVIPGERTRPEVVSRVREILVALGKEPATVGDSAGFVGNRIQFAMFKEAASVVADGVATAEEVDRVVRSTFGFRLPFFGPFMIADMAGLDVYAGAYAALEKDLGPRFAVPESVRALVDAGRLGTKSGGGYLDLDPAEVARIVAERDALYVALSRLVAERDAAADA</sequence>
<dbReference type="Proteomes" id="UP000321805">
    <property type="component" value="Chromosome"/>
</dbReference>
<feature type="domain" description="3-hydroxyacyl-CoA dehydrogenase C-terminal" evidence="5">
    <location>
        <begin position="174"/>
        <end position="270"/>
    </location>
</feature>
<name>A0A5B8UC96_9ACTN</name>
<evidence type="ECO:0000313" key="8">
    <source>
        <dbReference type="Proteomes" id="UP000321805"/>
    </source>
</evidence>
<gene>
    <name evidence="7" type="ORF">FSW04_00165</name>
</gene>
<comment type="similarity">
    <text evidence="2">Belongs to the 3-hydroxyacyl-CoA dehydrogenase family.</text>
</comment>
<proteinExistence type="inferred from homology"/>
<feature type="site" description="Important for catalytic activity" evidence="4">
    <location>
        <position position="128"/>
    </location>
</feature>
<dbReference type="InterPro" id="IPR006108">
    <property type="entry name" value="3HC_DH_C"/>
</dbReference>
<reference evidence="7 8" key="1">
    <citation type="journal article" date="2018" name="J. Microbiol.">
        <title>Baekduia soli gen. nov., sp. nov., a novel bacterium isolated from the soil of Baekdu Mountain and proposal of a novel family name, Baekduiaceae fam. nov.</title>
        <authorList>
            <person name="An D.S."/>
            <person name="Siddiqi M.Z."/>
            <person name="Kim K.H."/>
            <person name="Yu H.S."/>
            <person name="Im W.T."/>
        </authorList>
    </citation>
    <scope>NUCLEOTIDE SEQUENCE [LARGE SCALE GENOMIC DNA]</scope>
    <source>
        <strain evidence="7 8">BR7-21</strain>
    </source>
</reference>